<dbReference type="Gene3D" id="3.90.180.10">
    <property type="entry name" value="Medium-chain alcohol dehydrogenases, catalytic domain"/>
    <property type="match status" value="1"/>
</dbReference>
<dbReference type="InterPro" id="IPR002328">
    <property type="entry name" value="ADH_Zn_CS"/>
</dbReference>
<dbReference type="Proteomes" id="UP000185003">
    <property type="component" value="Unassembled WGS sequence"/>
</dbReference>
<dbReference type="STRING" id="536979.SAMN04488055_0811"/>
<organism evidence="8 9">
    <name type="scientific">Chitinophaga niabensis</name>
    <dbReference type="NCBI Taxonomy" id="536979"/>
    <lineage>
        <taxon>Bacteria</taxon>
        <taxon>Pseudomonadati</taxon>
        <taxon>Bacteroidota</taxon>
        <taxon>Chitinophagia</taxon>
        <taxon>Chitinophagales</taxon>
        <taxon>Chitinophagaceae</taxon>
        <taxon>Chitinophaga</taxon>
    </lineage>
</organism>
<dbReference type="SUPFAM" id="SSF51735">
    <property type="entry name" value="NAD(P)-binding Rossmann-fold domains"/>
    <property type="match status" value="1"/>
</dbReference>
<comment type="cofactor">
    <cofactor evidence="1 5">
        <name>Zn(2+)</name>
        <dbReference type="ChEBI" id="CHEBI:29105"/>
    </cofactor>
</comment>
<dbReference type="OrthoDB" id="9806940at2"/>
<feature type="domain" description="Alcohol dehydrogenase-like C-terminal" evidence="6">
    <location>
        <begin position="184"/>
        <end position="305"/>
    </location>
</feature>
<dbReference type="InterPro" id="IPR013154">
    <property type="entry name" value="ADH-like_N"/>
</dbReference>
<dbReference type="InterPro" id="IPR013149">
    <property type="entry name" value="ADH-like_C"/>
</dbReference>
<protein>
    <submittedName>
        <fullName evidence="8">Uncharacterized zinc-type alcohol dehydrogenase-like protein</fullName>
    </submittedName>
</protein>
<dbReference type="InterPro" id="IPR047109">
    <property type="entry name" value="CAD-like"/>
</dbReference>
<keyword evidence="3 5" id="KW-0862">Zinc</keyword>
<dbReference type="GO" id="GO:0008106">
    <property type="term" value="F:alcohol dehydrogenase (NADP+) activity"/>
    <property type="evidence" value="ECO:0007669"/>
    <property type="project" value="UniProtKB-ARBA"/>
</dbReference>
<keyword evidence="2 5" id="KW-0479">Metal-binding</keyword>
<name>A0A1N6DJF9_9BACT</name>
<sequence>MIQSKGYAAQSAETDLAPWDFERREAGTHDVLIDILYCGVCHSDLHAIKNDWFPGIFPMVPGHEIVGRVREVGAHVKKFKAGELVGVSVMVDACLECENCRNNQEQFCPTGVQTYNSLGKDGLPTYGGYSNNIVVREEFVLNVSEKLPLAGVAPLLCAGITTYSPLRNWKVGKGHKLAVVGLGGLGHMAVKFGVAFGAEVTILSTSESKREDARSLGAHHFVVTKEPAQLDAVKSSFDFILDTVSAPHDINLYLSLLKTNGVYICVGAPAEPYVIPPFGIIAGNKVVAGSGVGGLAQVQEMLDYCAENNIVSDVEIIDIKNIHTAFERMLKGDVRYRFVIDMATIG</sequence>
<dbReference type="FunFam" id="3.40.50.720:FF:000022">
    <property type="entry name" value="Cinnamyl alcohol dehydrogenase"/>
    <property type="match status" value="1"/>
</dbReference>
<evidence type="ECO:0000256" key="1">
    <source>
        <dbReference type="ARBA" id="ARBA00001947"/>
    </source>
</evidence>
<evidence type="ECO:0000256" key="3">
    <source>
        <dbReference type="ARBA" id="ARBA00022833"/>
    </source>
</evidence>
<dbReference type="Pfam" id="PF08240">
    <property type="entry name" value="ADH_N"/>
    <property type="match status" value="1"/>
</dbReference>
<proteinExistence type="inferred from homology"/>
<keyword evidence="9" id="KW-1185">Reference proteome</keyword>
<dbReference type="AlphaFoldDB" id="A0A1N6DJF9"/>
<evidence type="ECO:0000313" key="9">
    <source>
        <dbReference type="Proteomes" id="UP000185003"/>
    </source>
</evidence>
<comment type="similarity">
    <text evidence="5">Belongs to the zinc-containing alcohol dehydrogenase family.</text>
</comment>
<evidence type="ECO:0000259" key="6">
    <source>
        <dbReference type="Pfam" id="PF00107"/>
    </source>
</evidence>
<dbReference type="CDD" id="cd05283">
    <property type="entry name" value="CAD1"/>
    <property type="match status" value="1"/>
</dbReference>
<evidence type="ECO:0000313" key="8">
    <source>
        <dbReference type="EMBL" id="SIN70866.1"/>
    </source>
</evidence>
<dbReference type="PROSITE" id="PS00059">
    <property type="entry name" value="ADH_ZINC"/>
    <property type="match status" value="1"/>
</dbReference>
<dbReference type="InterPro" id="IPR011032">
    <property type="entry name" value="GroES-like_sf"/>
</dbReference>
<dbReference type="RefSeq" id="WP_074238020.1">
    <property type="nucleotide sequence ID" value="NZ_FSRA01000001.1"/>
</dbReference>
<feature type="domain" description="Alcohol dehydrogenase-like N-terminal" evidence="7">
    <location>
        <begin position="28"/>
        <end position="144"/>
    </location>
</feature>
<dbReference type="PANTHER" id="PTHR42683">
    <property type="entry name" value="ALDEHYDE REDUCTASE"/>
    <property type="match status" value="1"/>
</dbReference>
<dbReference type="Pfam" id="PF00107">
    <property type="entry name" value="ADH_zinc_N"/>
    <property type="match status" value="1"/>
</dbReference>
<evidence type="ECO:0000259" key="7">
    <source>
        <dbReference type="Pfam" id="PF08240"/>
    </source>
</evidence>
<keyword evidence="4" id="KW-0560">Oxidoreductase</keyword>
<reference evidence="8 9" key="1">
    <citation type="submission" date="2016-11" db="EMBL/GenBank/DDBJ databases">
        <authorList>
            <person name="Jaros S."/>
            <person name="Januszkiewicz K."/>
            <person name="Wedrychowicz H."/>
        </authorList>
    </citation>
    <scope>NUCLEOTIDE SEQUENCE [LARGE SCALE GENOMIC DNA]</scope>
    <source>
        <strain evidence="8 9">DSM 24787</strain>
    </source>
</reference>
<dbReference type="SUPFAM" id="SSF50129">
    <property type="entry name" value="GroES-like"/>
    <property type="match status" value="1"/>
</dbReference>
<evidence type="ECO:0000256" key="4">
    <source>
        <dbReference type="ARBA" id="ARBA00023002"/>
    </source>
</evidence>
<dbReference type="InterPro" id="IPR036291">
    <property type="entry name" value="NAD(P)-bd_dom_sf"/>
</dbReference>
<dbReference type="EMBL" id="FSRA01000001">
    <property type="protein sequence ID" value="SIN70866.1"/>
    <property type="molecule type" value="Genomic_DNA"/>
</dbReference>
<evidence type="ECO:0000256" key="2">
    <source>
        <dbReference type="ARBA" id="ARBA00022723"/>
    </source>
</evidence>
<dbReference type="Gene3D" id="3.40.50.720">
    <property type="entry name" value="NAD(P)-binding Rossmann-like Domain"/>
    <property type="match status" value="1"/>
</dbReference>
<dbReference type="GO" id="GO:0008270">
    <property type="term" value="F:zinc ion binding"/>
    <property type="evidence" value="ECO:0007669"/>
    <property type="project" value="InterPro"/>
</dbReference>
<evidence type="ECO:0000256" key="5">
    <source>
        <dbReference type="RuleBase" id="RU361277"/>
    </source>
</evidence>
<accession>A0A1N6DJF9</accession>
<gene>
    <name evidence="8" type="ORF">SAMN04488055_0811</name>
</gene>